<dbReference type="InterPro" id="IPR012337">
    <property type="entry name" value="RNaseH-like_sf"/>
</dbReference>
<dbReference type="EMBL" id="LGRX02007096">
    <property type="protein sequence ID" value="KAK3275648.1"/>
    <property type="molecule type" value="Genomic_DNA"/>
</dbReference>
<gene>
    <name evidence="7" type="ORF">CYMTET_16231</name>
</gene>
<proteinExistence type="predicted"/>
<feature type="domain" description="HAT C-terminal dimerisation" evidence="6">
    <location>
        <begin position="77"/>
        <end position="140"/>
    </location>
</feature>
<evidence type="ECO:0000256" key="4">
    <source>
        <dbReference type="ARBA" id="ARBA00022833"/>
    </source>
</evidence>
<dbReference type="PANTHER" id="PTHR46481">
    <property type="entry name" value="ZINC FINGER BED DOMAIN-CONTAINING PROTEIN 4"/>
    <property type="match status" value="1"/>
</dbReference>
<dbReference type="Pfam" id="PF05699">
    <property type="entry name" value="Dimer_Tnp_hAT"/>
    <property type="match status" value="1"/>
</dbReference>
<protein>
    <recommendedName>
        <fullName evidence="6">HAT C-terminal dimerisation domain-containing protein</fullName>
    </recommendedName>
</protein>
<accession>A0AAE0GCZ3</accession>
<dbReference type="InterPro" id="IPR008906">
    <property type="entry name" value="HATC_C_dom"/>
</dbReference>
<keyword evidence="2" id="KW-0479">Metal-binding</keyword>
<dbReference type="PANTHER" id="PTHR46481:SF10">
    <property type="entry name" value="ZINC FINGER BED DOMAIN-CONTAINING PROTEIN 39"/>
    <property type="match status" value="1"/>
</dbReference>
<dbReference type="GO" id="GO:0005634">
    <property type="term" value="C:nucleus"/>
    <property type="evidence" value="ECO:0007669"/>
    <property type="project" value="UniProtKB-SubCell"/>
</dbReference>
<dbReference type="AlphaFoldDB" id="A0AAE0GCZ3"/>
<evidence type="ECO:0000256" key="2">
    <source>
        <dbReference type="ARBA" id="ARBA00022723"/>
    </source>
</evidence>
<evidence type="ECO:0000313" key="7">
    <source>
        <dbReference type="EMBL" id="KAK3275648.1"/>
    </source>
</evidence>
<evidence type="ECO:0000256" key="3">
    <source>
        <dbReference type="ARBA" id="ARBA00022771"/>
    </source>
</evidence>
<keyword evidence="5" id="KW-0539">Nucleus</keyword>
<keyword evidence="8" id="KW-1185">Reference proteome</keyword>
<dbReference type="InterPro" id="IPR052035">
    <property type="entry name" value="ZnF_BED_domain_contain"/>
</dbReference>
<keyword evidence="4" id="KW-0862">Zinc</keyword>
<dbReference type="GO" id="GO:0046983">
    <property type="term" value="F:protein dimerization activity"/>
    <property type="evidence" value="ECO:0007669"/>
    <property type="project" value="InterPro"/>
</dbReference>
<evidence type="ECO:0000256" key="1">
    <source>
        <dbReference type="ARBA" id="ARBA00004123"/>
    </source>
</evidence>
<evidence type="ECO:0000256" key="5">
    <source>
        <dbReference type="ARBA" id="ARBA00023242"/>
    </source>
</evidence>
<dbReference type="SUPFAM" id="SSF53098">
    <property type="entry name" value="Ribonuclease H-like"/>
    <property type="match status" value="1"/>
</dbReference>
<dbReference type="GO" id="GO:0008270">
    <property type="term" value="F:zinc ion binding"/>
    <property type="evidence" value="ECO:0007669"/>
    <property type="project" value="UniProtKB-KW"/>
</dbReference>
<organism evidence="7 8">
    <name type="scientific">Cymbomonas tetramitiformis</name>
    <dbReference type="NCBI Taxonomy" id="36881"/>
    <lineage>
        <taxon>Eukaryota</taxon>
        <taxon>Viridiplantae</taxon>
        <taxon>Chlorophyta</taxon>
        <taxon>Pyramimonadophyceae</taxon>
        <taxon>Pyramimonadales</taxon>
        <taxon>Pyramimonadaceae</taxon>
        <taxon>Cymbomonas</taxon>
    </lineage>
</organism>
<comment type="caution">
    <text evidence="7">The sequence shown here is derived from an EMBL/GenBank/DDBJ whole genome shotgun (WGS) entry which is preliminary data.</text>
</comment>
<name>A0AAE0GCZ3_9CHLO</name>
<evidence type="ECO:0000259" key="6">
    <source>
        <dbReference type="Pfam" id="PF05699"/>
    </source>
</evidence>
<sequence length="155" mass="17852">MMMIFNDLLDCKLEDFAVATLLDPRYKSFRFKYADRWMRGRFTRQQGGNGDFFLADDSDDEEILPTCAQESEKEEDELAQYLALPDAKKDVDLREWLSRKSKFPHLSRMARQFLAAPASTAGVERAFSAVTSMHSDLKKQREEGTIEHTLMAAMN</sequence>
<reference evidence="7 8" key="1">
    <citation type="journal article" date="2015" name="Genome Biol. Evol.">
        <title>Comparative Genomics of a Bacterivorous Green Alga Reveals Evolutionary Causalities and Consequences of Phago-Mixotrophic Mode of Nutrition.</title>
        <authorList>
            <person name="Burns J.A."/>
            <person name="Paasch A."/>
            <person name="Narechania A."/>
            <person name="Kim E."/>
        </authorList>
    </citation>
    <scope>NUCLEOTIDE SEQUENCE [LARGE SCALE GENOMIC DNA]</scope>
    <source>
        <strain evidence="7 8">PLY_AMNH</strain>
    </source>
</reference>
<comment type="subcellular location">
    <subcellularLocation>
        <location evidence="1">Nucleus</location>
    </subcellularLocation>
</comment>
<keyword evidence="3" id="KW-0863">Zinc-finger</keyword>
<dbReference type="Proteomes" id="UP001190700">
    <property type="component" value="Unassembled WGS sequence"/>
</dbReference>
<evidence type="ECO:0000313" key="8">
    <source>
        <dbReference type="Proteomes" id="UP001190700"/>
    </source>
</evidence>